<reference evidence="2" key="1">
    <citation type="submission" date="2016-10" db="EMBL/GenBank/DDBJ databases">
        <authorList>
            <person name="de Groot N.N."/>
        </authorList>
    </citation>
    <scope>NUCLEOTIDE SEQUENCE</scope>
</reference>
<dbReference type="EMBL" id="FPHN01000099">
    <property type="protein sequence ID" value="SFV59207.1"/>
    <property type="molecule type" value="Genomic_DNA"/>
</dbReference>
<feature type="compositionally biased region" description="Polar residues" evidence="1">
    <location>
        <begin position="243"/>
        <end position="261"/>
    </location>
</feature>
<feature type="region of interest" description="Disordered" evidence="1">
    <location>
        <begin position="243"/>
        <end position="262"/>
    </location>
</feature>
<evidence type="ECO:0008006" key="3">
    <source>
        <dbReference type="Google" id="ProtNLM"/>
    </source>
</evidence>
<dbReference type="AlphaFoldDB" id="A0A1W1C0F9"/>
<name>A0A1W1C0F9_9ZZZZ</name>
<evidence type="ECO:0000256" key="1">
    <source>
        <dbReference type="SAM" id="MobiDB-lite"/>
    </source>
</evidence>
<sequence length="470" mass="53118">MKKKIWLLSIIGIALLFSACGSSSKKAKVLQQKMINLVGIPQNIVANICQDNNKNGSCDATELQAKVSFSQGDSMQTIWSKLTLTQEGRYLLETYDPSKPLLLELKDEKSQHFTDTFTLPFDGLKENEDKKELSILQAMIDKDVLTPQNVNSARVMKNVDDFYKTLLSDLEENIKILKNKGLTTKQAVAGNINEIAEELITNGIENTIPAKMNSCNGDKTCIDGVLNRLSTELVLTDEEANTIAGNSEGNEDNQGVDNNPNKGKIDIAEYLPSNSVTKTFITKEKYYSQEEESVSTYTETISRKDNVLKYNYDNNNNTIVTINRDNLLVEWKDIDSAKKIEYKMNRYVNIGDTIGEWKDNYKDSGENYTTNSSIEYTCKLDDILNSFSHGGYNYNGSIIKEKCFMNTTTNYTYENNIQNTIKSSTITYEYFQQNIGDIASINDICYDERGIEQTTEGCTPNGYDYNYLEE</sequence>
<gene>
    <name evidence="2" type="ORF">MNB_SV-14-1761</name>
</gene>
<proteinExistence type="predicted"/>
<evidence type="ECO:0000313" key="2">
    <source>
        <dbReference type="EMBL" id="SFV59207.1"/>
    </source>
</evidence>
<accession>A0A1W1C0F9</accession>
<protein>
    <recommendedName>
        <fullName evidence="3">Chitinase</fullName>
    </recommendedName>
</protein>
<dbReference type="PROSITE" id="PS51257">
    <property type="entry name" value="PROKAR_LIPOPROTEIN"/>
    <property type="match status" value="1"/>
</dbReference>
<organism evidence="2">
    <name type="scientific">hydrothermal vent metagenome</name>
    <dbReference type="NCBI Taxonomy" id="652676"/>
    <lineage>
        <taxon>unclassified sequences</taxon>
        <taxon>metagenomes</taxon>
        <taxon>ecological metagenomes</taxon>
    </lineage>
</organism>